<organism evidence="1 2">
    <name type="scientific">Panagrolaimus superbus</name>
    <dbReference type="NCBI Taxonomy" id="310955"/>
    <lineage>
        <taxon>Eukaryota</taxon>
        <taxon>Metazoa</taxon>
        <taxon>Ecdysozoa</taxon>
        <taxon>Nematoda</taxon>
        <taxon>Chromadorea</taxon>
        <taxon>Rhabditida</taxon>
        <taxon>Tylenchina</taxon>
        <taxon>Panagrolaimomorpha</taxon>
        <taxon>Panagrolaimoidea</taxon>
        <taxon>Panagrolaimidae</taxon>
        <taxon>Panagrolaimus</taxon>
    </lineage>
</organism>
<dbReference type="InterPro" id="IPR008699">
    <property type="entry name" value="NDUFB8"/>
</dbReference>
<dbReference type="AlphaFoldDB" id="A0A914Y8J4"/>
<dbReference type="Proteomes" id="UP000887577">
    <property type="component" value="Unplaced"/>
</dbReference>
<proteinExistence type="predicted"/>
<dbReference type="Pfam" id="PF05821">
    <property type="entry name" value="NDUF_B8"/>
    <property type="match status" value="1"/>
</dbReference>
<sequence length="196" mass="23168">MSNLFRVSSRAIHTTPLVARGPLTFEGWYPRDHKPGPYPTTEKERRAAAIKYGLRPEDYRPIDPKDLNRHAGDYPEAEIVTFDHKDPYENWTDHHHKRNWGELVGIDMMSYRGDRITFTGLDAEDYKPLRTIFVILRVIVPMALFTYWYSNSNPNGGLRWKNPVLPKQYPYDFYRAFPWNDPQKYPIVNYSFEPVD</sequence>
<evidence type="ECO:0000313" key="2">
    <source>
        <dbReference type="WBParaSite" id="PSU_v2.g16516.t1"/>
    </source>
</evidence>
<keyword evidence="1" id="KW-1185">Reference proteome</keyword>
<dbReference type="PANTHER" id="PTHR12840:SF1">
    <property type="entry name" value="NADH DEHYDROGENASE [UBIQUINONE] 1 BETA SUBCOMPLEX SUBUNIT 8, MITOCHONDRIAL"/>
    <property type="match status" value="1"/>
</dbReference>
<dbReference type="PANTHER" id="PTHR12840">
    <property type="entry name" value="NADH-UBIQUINONE OXIDOREDUCTASE ASHI SUBUNIT"/>
    <property type="match status" value="1"/>
</dbReference>
<dbReference type="GO" id="GO:0005739">
    <property type="term" value="C:mitochondrion"/>
    <property type="evidence" value="ECO:0007669"/>
    <property type="project" value="InterPro"/>
</dbReference>
<accession>A0A914Y8J4</accession>
<dbReference type="WBParaSite" id="PSU_v2.g16516.t1">
    <property type="protein sequence ID" value="PSU_v2.g16516.t1"/>
    <property type="gene ID" value="PSU_v2.g16516"/>
</dbReference>
<name>A0A914Y8J4_9BILA</name>
<reference evidence="2" key="1">
    <citation type="submission" date="2022-11" db="UniProtKB">
        <authorList>
            <consortium name="WormBaseParasite"/>
        </authorList>
    </citation>
    <scope>IDENTIFICATION</scope>
</reference>
<evidence type="ECO:0000313" key="1">
    <source>
        <dbReference type="Proteomes" id="UP000887577"/>
    </source>
</evidence>
<protein>
    <submittedName>
        <fullName evidence="2">NADH dehydrogenase [ubiquinone] 1 beta subcomplex subunit 8, mitochondrial</fullName>
    </submittedName>
</protein>